<keyword evidence="2" id="KW-1185">Reference proteome</keyword>
<evidence type="ECO:0000313" key="2">
    <source>
        <dbReference type="Proteomes" id="UP001281761"/>
    </source>
</evidence>
<accession>A0ABQ9YHY9</accession>
<dbReference type="Proteomes" id="UP001281761">
    <property type="component" value="Unassembled WGS sequence"/>
</dbReference>
<name>A0ABQ9YHY9_9EUKA</name>
<reference evidence="1 2" key="1">
    <citation type="journal article" date="2022" name="bioRxiv">
        <title>Genomics of Preaxostyla Flagellates Illuminates Evolutionary Transitions and the Path Towards Mitochondrial Loss.</title>
        <authorList>
            <person name="Novak L.V.F."/>
            <person name="Treitli S.C."/>
            <person name="Pyrih J."/>
            <person name="Halakuc P."/>
            <person name="Pipaliya S.V."/>
            <person name="Vacek V."/>
            <person name="Brzon O."/>
            <person name="Soukal P."/>
            <person name="Eme L."/>
            <person name="Dacks J.B."/>
            <person name="Karnkowska A."/>
            <person name="Elias M."/>
            <person name="Hampl V."/>
        </authorList>
    </citation>
    <scope>NUCLEOTIDE SEQUENCE [LARGE SCALE GENOMIC DNA]</scope>
    <source>
        <strain evidence="1">NAU3</strain>
        <tissue evidence="1">Gut</tissue>
    </source>
</reference>
<sequence>MQLGTRLVSDHQYPTRSAVLLLHPFYLRGCHLPIFDALPSLPSRWHRPFTASFTRCLLPADAVPEQLFFDTLAVFQSHPVPRLFSFLVELSQLDREMLVPLMFLPTFRNNLLQSFGECESMKTLCSILTSPTFNDVDQTRGFDISFFAQHKIQTPSLTSVILLALHNLVLFCPQAELVSLMRDRPIDTIIRCVSQSEYLEDYEHGCAVVAALLRAVQKHTPFQH</sequence>
<proteinExistence type="predicted"/>
<evidence type="ECO:0000313" key="1">
    <source>
        <dbReference type="EMBL" id="KAK2963357.1"/>
    </source>
</evidence>
<gene>
    <name evidence="1" type="ORF">BLNAU_1891</name>
</gene>
<dbReference type="EMBL" id="JARBJD010000007">
    <property type="protein sequence ID" value="KAK2963357.1"/>
    <property type="molecule type" value="Genomic_DNA"/>
</dbReference>
<comment type="caution">
    <text evidence="1">The sequence shown here is derived from an EMBL/GenBank/DDBJ whole genome shotgun (WGS) entry which is preliminary data.</text>
</comment>
<protein>
    <submittedName>
        <fullName evidence="1">Uncharacterized protein</fullName>
    </submittedName>
</protein>
<organism evidence="1 2">
    <name type="scientific">Blattamonas nauphoetae</name>
    <dbReference type="NCBI Taxonomy" id="2049346"/>
    <lineage>
        <taxon>Eukaryota</taxon>
        <taxon>Metamonada</taxon>
        <taxon>Preaxostyla</taxon>
        <taxon>Oxymonadida</taxon>
        <taxon>Blattamonas</taxon>
    </lineage>
</organism>